<name>A0A2T2WMC3_9FIRM</name>
<accession>A0A2T2WMC3</accession>
<evidence type="ECO:0000313" key="1">
    <source>
        <dbReference type="EMBL" id="PSR23380.1"/>
    </source>
</evidence>
<protein>
    <submittedName>
        <fullName evidence="1">Uncharacterized protein</fullName>
    </submittedName>
</protein>
<comment type="caution">
    <text evidence="1">The sequence shown here is derived from an EMBL/GenBank/DDBJ whole genome shotgun (WGS) entry which is preliminary data.</text>
</comment>
<reference evidence="1 2" key="1">
    <citation type="journal article" date="2014" name="BMC Genomics">
        <title>Comparison of environmental and isolate Sulfobacillus genomes reveals diverse carbon, sulfur, nitrogen, and hydrogen metabolisms.</title>
        <authorList>
            <person name="Justice N.B."/>
            <person name="Norman A."/>
            <person name="Brown C.T."/>
            <person name="Singh A."/>
            <person name="Thomas B.C."/>
            <person name="Banfield J.F."/>
        </authorList>
    </citation>
    <scope>NUCLEOTIDE SEQUENCE [LARGE SCALE GENOMIC DNA]</scope>
    <source>
        <strain evidence="1">AMDSBA3</strain>
    </source>
</reference>
<evidence type="ECO:0000313" key="2">
    <source>
        <dbReference type="Proteomes" id="UP000241848"/>
    </source>
</evidence>
<sequence length="111" mass="11879">MVGLRDSIVFQGETLRLVWKTCQVGSPALLLVDADGSPYVKASVWIADAALPPGEMVIKDSDENAGIFDDLVSAGVVEATGDTCAMRIDPVPRASDSAWSRACPWRPVVLY</sequence>
<proteinExistence type="predicted"/>
<gene>
    <name evidence="1" type="ORF">C7B45_03455</name>
</gene>
<dbReference type="Proteomes" id="UP000241848">
    <property type="component" value="Unassembled WGS sequence"/>
</dbReference>
<dbReference type="EMBL" id="PXYV01000006">
    <property type="protein sequence ID" value="PSR23380.1"/>
    <property type="molecule type" value="Genomic_DNA"/>
</dbReference>
<dbReference type="AlphaFoldDB" id="A0A2T2WMC3"/>
<organism evidence="1 2">
    <name type="scientific">Sulfobacillus acidophilus</name>
    <dbReference type="NCBI Taxonomy" id="53633"/>
    <lineage>
        <taxon>Bacteria</taxon>
        <taxon>Bacillati</taxon>
        <taxon>Bacillota</taxon>
        <taxon>Clostridia</taxon>
        <taxon>Eubacteriales</taxon>
        <taxon>Clostridiales Family XVII. Incertae Sedis</taxon>
        <taxon>Sulfobacillus</taxon>
    </lineage>
</organism>